<name>A0A834HR84_RHYFE</name>
<comment type="caution">
    <text evidence="2">The sequence shown here is derived from an EMBL/GenBank/DDBJ whole genome shotgun (WGS) entry which is preliminary data.</text>
</comment>
<keyword evidence="3" id="KW-1185">Reference proteome</keyword>
<feature type="compositionally biased region" description="Basic and acidic residues" evidence="1">
    <location>
        <begin position="92"/>
        <end position="110"/>
    </location>
</feature>
<dbReference type="AlphaFoldDB" id="A0A834HR84"/>
<gene>
    <name evidence="2" type="ORF">GWI33_020306</name>
</gene>
<feature type="region of interest" description="Disordered" evidence="1">
    <location>
        <begin position="66"/>
        <end position="122"/>
    </location>
</feature>
<evidence type="ECO:0000256" key="1">
    <source>
        <dbReference type="SAM" id="MobiDB-lite"/>
    </source>
</evidence>
<organism evidence="2 3">
    <name type="scientific">Rhynchophorus ferrugineus</name>
    <name type="common">Red palm weevil</name>
    <name type="synonym">Curculio ferrugineus</name>
    <dbReference type="NCBI Taxonomy" id="354439"/>
    <lineage>
        <taxon>Eukaryota</taxon>
        <taxon>Metazoa</taxon>
        <taxon>Ecdysozoa</taxon>
        <taxon>Arthropoda</taxon>
        <taxon>Hexapoda</taxon>
        <taxon>Insecta</taxon>
        <taxon>Pterygota</taxon>
        <taxon>Neoptera</taxon>
        <taxon>Endopterygota</taxon>
        <taxon>Coleoptera</taxon>
        <taxon>Polyphaga</taxon>
        <taxon>Cucujiformia</taxon>
        <taxon>Curculionidae</taxon>
        <taxon>Dryophthorinae</taxon>
        <taxon>Rhynchophorus</taxon>
    </lineage>
</organism>
<dbReference type="EMBL" id="JAACXV010014549">
    <property type="protein sequence ID" value="KAF7266273.1"/>
    <property type="molecule type" value="Genomic_DNA"/>
</dbReference>
<dbReference type="Proteomes" id="UP000625711">
    <property type="component" value="Unassembled WGS sequence"/>
</dbReference>
<sequence>MHSGLSIISDPQVLRVFFPFRWEGGSLSYVSAPPPRPSPSVLLPMRFLLQPTTPRYWIPAWSPNRPTDTEHHINSRRCGPAVNISGYGMEDGAERRRSDEPWRKGGRSSEVDSLFLRDGSAP</sequence>
<evidence type="ECO:0000313" key="2">
    <source>
        <dbReference type="EMBL" id="KAF7266273.1"/>
    </source>
</evidence>
<reference evidence="2" key="1">
    <citation type="submission" date="2020-08" db="EMBL/GenBank/DDBJ databases">
        <title>Genome sequencing and assembly of the red palm weevil Rhynchophorus ferrugineus.</title>
        <authorList>
            <person name="Dias G.B."/>
            <person name="Bergman C.M."/>
            <person name="Manee M."/>
        </authorList>
    </citation>
    <scope>NUCLEOTIDE SEQUENCE</scope>
    <source>
        <strain evidence="2">AA-2017</strain>
        <tissue evidence="2">Whole larva</tissue>
    </source>
</reference>
<proteinExistence type="predicted"/>
<accession>A0A834HR84</accession>
<evidence type="ECO:0000313" key="3">
    <source>
        <dbReference type="Proteomes" id="UP000625711"/>
    </source>
</evidence>
<protein>
    <submittedName>
        <fullName evidence="2">Uncharacterized protein</fullName>
    </submittedName>
</protein>